<name>A0A401IL56_APHSA</name>
<gene>
    <name evidence="1" type="ORF">AsFPU1_3394</name>
</gene>
<accession>A0A401IL56</accession>
<dbReference type="InterPro" id="IPR010869">
    <property type="entry name" value="DUF1501"/>
</dbReference>
<dbReference type="AlphaFoldDB" id="A0A401IL56"/>
<evidence type="ECO:0000313" key="2">
    <source>
        <dbReference type="Proteomes" id="UP000287247"/>
    </source>
</evidence>
<comment type="caution">
    <text evidence="1">The sequence shown here is derived from an EMBL/GenBank/DDBJ whole genome shotgun (WGS) entry which is preliminary data.</text>
</comment>
<evidence type="ECO:0000313" key="1">
    <source>
        <dbReference type="EMBL" id="GBF81971.1"/>
    </source>
</evidence>
<keyword evidence="2" id="KW-1185">Reference proteome</keyword>
<dbReference type="PANTHER" id="PTHR43737">
    <property type="entry name" value="BLL7424 PROTEIN"/>
    <property type="match status" value="1"/>
</dbReference>
<sequence length="408" mass="44140">MDRRTFLKQAGLISSSSLISIGLHGWAAPVESANPKPKRLIVIFLRGGVDGLNVVVPYQEAEYYQARPKIAIPHPGKTDGVINLDGRFGLHPALSSLSPFWKNKSLAFVHACGSSNETRSHFDAQDFMESGTPGIKGTSDGWMNRLLANLPGKNPVQAVNVGTTTPRILSGKIAVASMPPNKPGSRRTPIDRPEISQAFNGLYSGNDDLGRTYREGMVARQTLNSDVEKEMKMANNGAPLPNGFVKDAQRLAQLMAKNSNIQLAFLPLGGWDTHVNQGNSKGQLANRLKALGEGLATLANGLGSVYQDTTIIVLSEFGRTFRENGNGGTDHGHGNVLWLLGGDIKGGKVYGKWTGLAKSQLYQGRDLAVTTDFRDGITPILSGHLQLNPTQIRQVFPNYKIQQNIPLI</sequence>
<organism evidence="1 2">
    <name type="scientific">Aphanothece sacrum FPU1</name>
    <dbReference type="NCBI Taxonomy" id="1920663"/>
    <lineage>
        <taxon>Bacteria</taxon>
        <taxon>Bacillati</taxon>
        <taxon>Cyanobacteriota</taxon>
        <taxon>Cyanophyceae</taxon>
        <taxon>Oscillatoriophycideae</taxon>
        <taxon>Chroococcales</taxon>
        <taxon>Aphanothecaceae</taxon>
        <taxon>Aphanothece</taxon>
    </lineage>
</organism>
<evidence type="ECO:0008006" key="3">
    <source>
        <dbReference type="Google" id="ProtNLM"/>
    </source>
</evidence>
<proteinExistence type="predicted"/>
<dbReference type="EMBL" id="BDQK01000014">
    <property type="protein sequence ID" value="GBF81971.1"/>
    <property type="molecule type" value="Genomic_DNA"/>
</dbReference>
<reference evidence="2" key="1">
    <citation type="submission" date="2017-05" db="EMBL/GenBank/DDBJ databases">
        <title>Physiological properties and genetic analysis related to exopolysaccharide production of fresh-water unicellular cyanobacterium Aphanothece sacrum, Suizenji Nori, that has been cultured as a food source in Japan.</title>
        <authorList>
            <person name="Kanesaki Y."/>
            <person name="Yoshikawa S."/>
            <person name="Ohki K."/>
        </authorList>
    </citation>
    <scope>NUCLEOTIDE SEQUENCE [LARGE SCALE GENOMIC DNA]</scope>
    <source>
        <strain evidence="2">FPU1</strain>
    </source>
</reference>
<dbReference type="RefSeq" id="WP_124971508.1">
    <property type="nucleotide sequence ID" value="NZ_BDQK01000014.1"/>
</dbReference>
<protein>
    <recommendedName>
        <fullName evidence="3">Twin-arginine translocation pathway signal</fullName>
    </recommendedName>
</protein>
<dbReference type="Proteomes" id="UP000287247">
    <property type="component" value="Unassembled WGS sequence"/>
</dbReference>
<dbReference type="PANTHER" id="PTHR43737:SF1">
    <property type="entry name" value="DUF1501 DOMAIN-CONTAINING PROTEIN"/>
    <property type="match status" value="1"/>
</dbReference>
<dbReference type="Pfam" id="PF07394">
    <property type="entry name" value="DUF1501"/>
    <property type="match status" value="1"/>
</dbReference>
<dbReference type="OrthoDB" id="9779968at2"/>